<protein>
    <submittedName>
        <fullName evidence="8">MFS transporter, FHS family, L-fucose permease</fullName>
    </submittedName>
</protein>
<dbReference type="Gene3D" id="1.20.1250.20">
    <property type="entry name" value="MFS general substrate transporter like domains"/>
    <property type="match status" value="2"/>
</dbReference>
<dbReference type="AlphaFoldDB" id="A0A1I2EFW1"/>
<feature type="transmembrane region" description="Helical" evidence="6">
    <location>
        <begin position="144"/>
        <end position="166"/>
    </location>
</feature>
<dbReference type="GO" id="GO:0005886">
    <property type="term" value="C:plasma membrane"/>
    <property type="evidence" value="ECO:0007669"/>
    <property type="project" value="UniProtKB-SubCell"/>
</dbReference>
<keyword evidence="5 6" id="KW-0472">Membrane</keyword>
<keyword evidence="3 6" id="KW-0812">Transmembrane</keyword>
<feature type="transmembrane region" description="Helical" evidence="6">
    <location>
        <begin position="354"/>
        <end position="371"/>
    </location>
</feature>
<feature type="transmembrane region" description="Helical" evidence="6">
    <location>
        <begin position="298"/>
        <end position="317"/>
    </location>
</feature>
<dbReference type="InterPro" id="IPR011701">
    <property type="entry name" value="MFS"/>
</dbReference>
<dbReference type="Proteomes" id="UP000181976">
    <property type="component" value="Unassembled WGS sequence"/>
</dbReference>
<keyword evidence="4 6" id="KW-1133">Transmembrane helix</keyword>
<feature type="transmembrane region" description="Helical" evidence="6">
    <location>
        <begin position="408"/>
        <end position="432"/>
    </location>
</feature>
<feature type="transmembrane region" description="Helical" evidence="6">
    <location>
        <begin position="45"/>
        <end position="64"/>
    </location>
</feature>
<feature type="transmembrane region" description="Helical" evidence="6">
    <location>
        <begin position="438"/>
        <end position="457"/>
    </location>
</feature>
<accession>A0A1I2EFW1</accession>
<feature type="transmembrane region" description="Helical" evidence="6">
    <location>
        <begin position="76"/>
        <end position="95"/>
    </location>
</feature>
<dbReference type="RefSeq" id="WP_010528559.1">
    <property type="nucleotide sequence ID" value="NZ_AFSL01000088.1"/>
</dbReference>
<name>A0A1I2EFW1_9BACT</name>
<feature type="transmembrane region" description="Helical" evidence="6">
    <location>
        <begin position="377"/>
        <end position="396"/>
    </location>
</feature>
<dbReference type="SUPFAM" id="SSF103473">
    <property type="entry name" value="MFS general substrate transporter"/>
    <property type="match status" value="1"/>
</dbReference>
<dbReference type="InterPro" id="IPR020846">
    <property type="entry name" value="MFS_dom"/>
</dbReference>
<dbReference type="PROSITE" id="PS50850">
    <property type="entry name" value="MFS"/>
    <property type="match status" value="1"/>
</dbReference>
<proteinExistence type="predicted"/>
<gene>
    <name evidence="8" type="ORF">SAMN05444380_12245</name>
</gene>
<dbReference type="Pfam" id="PF07690">
    <property type="entry name" value="MFS_1"/>
    <property type="match status" value="1"/>
</dbReference>
<feature type="transmembrane region" description="Helical" evidence="6">
    <location>
        <begin position="230"/>
        <end position="251"/>
    </location>
</feature>
<dbReference type="STRING" id="385682.SAMN05444380_12245"/>
<dbReference type="OrthoDB" id="9786665at2"/>
<feature type="transmembrane region" description="Helical" evidence="6">
    <location>
        <begin position="329"/>
        <end position="347"/>
    </location>
</feature>
<evidence type="ECO:0000256" key="1">
    <source>
        <dbReference type="ARBA" id="ARBA00004429"/>
    </source>
</evidence>
<feature type="transmembrane region" description="Helical" evidence="6">
    <location>
        <begin position="12"/>
        <end position="33"/>
    </location>
</feature>
<evidence type="ECO:0000259" key="7">
    <source>
        <dbReference type="PROSITE" id="PS50850"/>
    </source>
</evidence>
<keyword evidence="2" id="KW-1003">Cell membrane</keyword>
<feature type="domain" description="Major facilitator superfamily (MFS) profile" evidence="7">
    <location>
        <begin position="11"/>
        <end position="463"/>
    </location>
</feature>
<evidence type="ECO:0000256" key="3">
    <source>
        <dbReference type="ARBA" id="ARBA00022692"/>
    </source>
</evidence>
<evidence type="ECO:0000256" key="4">
    <source>
        <dbReference type="ARBA" id="ARBA00022989"/>
    </source>
</evidence>
<feature type="transmembrane region" description="Helical" evidence="6">
    <location>
        <begin position="271"/>
        <end position="291"/>
    </location>
</feature>
<dbReference type="PANTHER" id="PTHR43702">
    <property type="entry name" value="L-FUCOSE-PROTON SYMPORTER"/>
    <property type="match status" value="1"/>
</dbReference>
<feature type="transmembrane region" description="Helical" evidence="6">
    <location>
        <begin position="101"/>
        <end position="123"/>
    </location>
</feature>
<dbReference type="InParanoid" id="A0A1I2EFW1"/>
<evidence type="ECO:0000256" key="6">
    <source>
        <dbReference type="SAM" id="Phobius"/>
    </source>
</evidence>
<dbReference type="InterPro" id="IPR050375">
    <property type="entry name" value="MFS_TsgA-like"/>
</dbReference>
<dbReference type="EMBL" id="FONA01000022">
    <property type="protein sequence ID" value="SFE91140.1"/>
    <property type="molecule type" value="Genomic_DNA"/>
</dbReference>
<evidence type="ECO:0000313" key="9">
    <source>
        <dbReference type="Proteomes" id="UP000181976"/>
    </source>
</evidence>
<comment type="subcellular location">
    <subcellularLocation>
        <location evidence="1">Cell inner membrane</location>
        <topology evidence="1">Multi-pass membrane protein</topology>
    </subcellularLocation>
</comment>
<dbReference type="eggNOG" id="COG0738">
    <property type="taxonomic scope" value="Bacteria"/>
</dbReference>
<keyword evidence="9" id="KW-1185">Reference proteome</keyword>
<dbReference type="InterPro" id="IPR036259">
    <property type="entry name" value="MFS_trans_sf"/>
</dbReference>
<organism evidence="8 9">
    <name type="scientific">Thermophagus xiamenensis</name>
    <dbReference type="NCBI Taxonomy" id="385682"/>
    <lineage>
        <taxon>Bacteria</taxon>
        <taxon>Pseudomonadati</taxon>
        <taxon>Bacteroidota</taxon>
        <taxon>Bacteroidia</taxon>
        <taxon>Marinilabiliales</taxon>
        <taxon>Marinilabiliaceae</taxon>
        <taxon>Thermophagus</taxon>
    </lineage>
</organism>
<evidence type="ECO:0000313" key="8">
    <source>
        <dbReference type="EMBL" id="SFE91140.1"/>
    </source>
</evidence>
<dbReference type="PANTHER" id="PTHR43702:SF3">
    <property type="entry name" value="PROTEIN TSGA"/>
    <property type="match status" value="1"/>
</dbReference>
<evidence type="ECO:0000256" key="5">
    <source>
        <dbReference type="ARBA" id="ARBA00023136"/>
    </source>
</evidence>
<evidence type="ECO:0000256" key="2">
    <source>
        <dbReference type="ARBA" id="ARBA00022475"/>
    </source>
</evidence>
<reference evidence="8 9" key="1">
    <citation type="submission" date="2016-10" db="EMBL/GenBank/DDBJ databases">
        <authorList>
            <person name="de Groot N.N."/>
        </authorList>
    </citation>
    <scope>NUCLEOTIDE SEQUENCE [LARGE SCALE GENOMIC DNA]</scope>
    <source>
        <strain evidence="8 9">DSM 19012</strain>
    </source>
</reference>
<feature type="transmembrane region" description="Helical" evidence="6">
    <location>
        <begin position="186"/>
        <end position="209"/>
    </location>
</feature>
<dbReference type="GO" id="GO:0022857">
    <property type="term" value="F:transmembrane transporter activity"/>
    <property type="evidence" value="ECO:0007669"/>
    <property type="project" value="InterPro"/>
</dbReference>
<sequence>MEQKNSNYGLGMGIFGAVFFIFGFATTFIITMTAPVKAIFNLSEWEAQLLSSAFFISYPILSIPSGKLVARIGYKWTVVLGLLLMGVGSLIFWPAARIPSFPMFLLATFILAAGVVLLQVAANPYVTALGPESSASSRLNLTQALNSVATMIAPWIISVAIFRGLGIPADESLMTPEHGMAAAQRVPVPFITMAIVVIAVAVILLMLKLPVLEVKDKEGRKKSVWKYPHVILGAFAIFAYVGAEVGNAGLIVNYLRDSAGIDPEKASTYAAIYWGGAMVGRFFGAIMFSGISNQLKKYSMVVAVLILALISGAFVTADGYSFSSWNFNAGQIFMLVAVVNFIIMQIGKGKAARTLGVFALVAAALALITTFTTGDVALWTVISIGLFNSIMFPNIFSLGVKDLDGEEMASASGIINSFVVGGAVIPLLMGAIADATSYTWAFVVPAICYLYIFFYAVKGHSIRTE</sequence>